<keyword evidence="2" id="KW-0472">Membrane</keyword>
<keyword evidence="2" id="KW-0812">Transmembrane</keyword>
<accession>A0A383VYR1</accession>
<proteinExistence type="predicted"/>
<gene>
    <name evidence="3" type="ORF">BQ4739_LOCUS10569</name>
    <name evidence="4" type="ORF">BQ4739_LOCUS18167</name>
</gene>
<reference evidence="3 5" key="1">
    <citation type="submission" date="2016-10" db="EMBL/GenBank/DDBJ databases">
        <authorList>
            <person name="Cai Z."/>
        </authorList>
    </citation>
    <scope>NUCLEOTIDE SEQUENCE [LARGE SCALE GENOMIC DNA]</scope>
</reference>
<dbReference type="EMBL" id="FNXT01001295">
    <property type="protein sequence ID" value="SZX77828.1"/>
    <property type="molecule type" value="Genomic_DNA"/>
</dbReference>
<evidence type="ECO:0000256" key="2">
    <source>
        <dbReference type="SAM" id="Phobius"/>
    </source>
</evidence>
<protein>
    <submittedName>
        <fullName evidence="3">Uncharacterized protein</fullName>
    </submittedName>
</protein>
<feature type="compositionally biased region" description="Polar residues" evidence="1">
    <location>
        <begin position="29"/>
        <end position="38"/>
    </location>
</feature>
<feature type="region of interest" description="Disordered" evidence="1">
    <location>
        <begin position="1"/>
        <end position="60"/>
    </location>
</feature>
<evidence type="ECO:0000313" key="4">
    <source>
        <dbReference type="EMBL" id="SZX77828.1"/>
    </source>
</evidence>
<keyword evidence="5" id="KW-1185">Reference proteome</keyword>
<keyword evidence="2" id="KW-1133">Transmembrane helix</keyword>
<dbReference type="AlphaFoldDB" id="A0A383VYR1"/>
<evidence type="ECO:0000313" key="3">
    <source>
        <dbReference type="EMBL" id="SZX70351.1"/>
    </source>
</evidence>
<organism evidence="3 5">
    <name type="scientific">Tetradesmus obliquus</name>
    <name type="common">Green alga</name>
    <name type="synonym">Acutodesmus obliquus</name>
    <dbReference type="NCBI Taxonomy" id="3088"/>
    <lineage>
        <taxon>Eukaryota</taxon>
        <taxon>Viridiplantae</taxon>
        <taxon>Chlorophyta</taxon>
        <taxon>core chlorophytes</taxon>
        <taxon>Chlorophyceae</taxon>
        <taxon>CS clade</taxon>
        <taxon>Sphaeropleales</taxon>
        <taxon>Scenedesmaceae</taxon>
        <taxon>Tetradesmus</taxon>
    </lineage>
</organism>
<evidence type="ECO:0000313" key="5">
    <source>
        <dbReference type="Proteomes" id="UP000256970"/>
    </source>
</evidence>
<dbReference type="EMBL" id="FNXT01000987">
    <property type="protein sequence ID" value="SZX70351.1"/>
    <property type="molecule type" value="Genomic_DNA"/>
</dbReference>
<evidence type="ECO:0000256" key="1">
    <source>
        <dbReference type="SAM" id="MobiDB-lite"/>
    </source>
</evidence>
<feature type="transmembrane region" description="Helical" evidence="2">
    <location>
        <begin position="117"/>
        <end position="142"/>
    </location>
</feature>
<name>A0A383VYR1_TETOB</name>
<dbReference type="Proteomes" id="UP000256970">
    <property type="component" value="Unassembled WGS sequence"/>
</dbReference>
<sequence length="143" mass="14954">MQQAADNDNPGGAQQLHQLPAKRRLLPSIPTQEQQQAMPSIPHPANAAALPSSEPPLLKLPSHTEATVPAAAAVPAVAAAELGLEQEAAVRQPGLPGSYVDSSKVAGASFWRLIMKYVVLPSYVCMLLWLAAVIVLAAALVIP</sequence>
<feature type="compositionally biased region" description="Low complexity" evidence="1">
    <location>
        <begin position="44"/>
        <end position="60"/>
    </location>
</feature>